<proteinExistence type="predicted"/>
<accession>A0ACC1PDR1</accession>
<organism evidence="1 2">
    <name type="scientific">Xylaria curta</name>
    <dbReference type="NCBI Taxonomy" id="42375"/>
    <lineage>
        <taxon>Eukaryota</taxon>
        <taxon>Fungi</taxon>
        <taxon>Dikarya</taxon>
        <taxon>Ascomycota</taxon>
        <taxon>Pezizomycotina</taxon>
        <taxon>Sordariomycetes</taxon>
        <taxon>Xylariomycetidae</taxon>
        <taxon>Xylariales</taxon>
        <taxon>Xylariaceae</taxon>
        <taxon>Xylaria</taxon>
    </lineage>
</organism>
<comment type="caution">
    <text evidence="1">The sequence shown here is derived from an EMBL/GenBank/DDBJ whole genome shotgun (WGS) entry which is preliminary data.</text>
</comment>
<dbReference type="EMBL" id="JAPDGR010000518">
    <property type="protein sequence ID" value="KAJ2989525.1"/>
    <property type="molecule type" value="Genomic_DNA"/>
</dbReference>
<protein>
    <submittedName>
        <fullName evidence="1">Uncharacterized protein</fullName>
    </submittedName>
</protein>
<evidence type="ECO:0000313" key="1">
    <source>
        <dbReference type="EMBL" id="KAJ2989525.1"/>
    </source>
</evidence>
<reference evidence="1" key="1">
    <citation type="submission" date="2022-10" db="EMBL/GenBank/DDBJ databases">
        <title>Genome Sequence of Xylaria curta.</title>
        <authorList>
            <person name="Buettner E."/>
        </authorList>
    </citation>
    <scope>NUCLEOTIDE SEQUENCE</scope>
    <source>
        <strain evidence="1">Babe10</strain>
    </source>
</reference>
<keyword evidence="2" id="KW-1185">Reference proteome</keyword>
<name>A0ACC1PDR1_9PEZI</name>
<evidence type="ECO:0000313" key="2">
    <source>
        <dbReference type="Proteomes" id="UP001143856"/>
    </source>
</evidence>
<dbReference type="Proteomes" id="UP001143856">
    <property type="component" value="Unassembled WGS sequence"/>
</dbReference>
<gene>
    <name evidence="1" type="ORF">NUW58_g3426</name>
</gene>
<sequence>MKLSAALVLLSAALALGQAQTCTQEMIASDDCAAVIDANACYNQFRWNAQTLQCIDGKDNTDRQRKASVQVLQLCRDSHVQLGEVAKVFMRDELGQRGWGQQIRATQKLDNGKNDRSIGIFEMLCETCDVVGWLGLGLGLLAGGGSPNSYLASLKLSSAQNFYPFGPFDASFTCFVWYVRCIVVYPETAGDL</sequence>